<dbReference type="Pfam" id="PF02686">
    <property type="entry name" value="GatC"/>
    <property type="match status" value="1"/>
</dbReference>
<dbReference type="InterPro" id="IPR036113">
    <property type="entry name" value="Asp/Glu-ADT_sf_sub_c"/>
</dbReference>
<dbReference type="PANTHER" id="PTHR15004:SF0">
    <property type="entry name" value="GLUTAMYL-TRNA(GLN) AMIDOTRANSFERASE SUBUNIT C, MITOCHONDRIAL"/>
    <property type="match status" value="1"/>
</dbReference>
<dbReference type="PANTHER" id="PTHR15004">
    <property type="entry name" value="GLUTAMYL-TRNA(GLN) AMIDOTRANSFERASE SUBUNIT C, MITOCHONDRIAL"/>
    <property type="match status" value="1"/>
</dbReference>
<evidence type="ECO:0000313" key="3">
    <source>
        <dbReference type="EMBL" id="GAA4899884.1"/>
    </source>
</evidence>
<keyword evidence="1" id="KW-0067">ATP-binding</keyword>
<dbReference type="EMBL" id="BAABLV010000027">
    <property type="protein sequence ID" value="GAA4899884.1"/>
    <property type="molecule type" value="Genomic_DNA"/>
</dbReference>
<feature type="region of interest" description="Disordered" evidence="2">
    <location>
        <begin position="91"/>
        <end position="114"/>
    </location>
</feature>
<comment type="function">
    <text evidence="1">Allows the formation of correctly charged Asn-tRNA(Asn) or Gln-tRNA(Gln) through the transamidation of misacylated Asp-tRNA(Asn) or Glu-tRNA(Gln) in organisms which lack either or both of asparaginyl-tRNA or glutaminyl-tRNA synthetases. The reaction takes place in the presence of glutamine and ATP through an activated phospho-Asp-tRNA(Asn) or phospho-Glu-tRNA(Gln).</text>
</comment>
<keyword evidence="1" id="KW-0648">Protein biosynthesis</keyword>
<name>A0ABP9FMU6_9ACTN</name>
<keyword evidence="1" id="KW-0436">Ligase</keyword>
<accession>A0ABP9FMU6</accession>
<keyword evidence="4" id="KW-1185">Reference proteome</keyword>
<comment type="catalytic activity">
    <reaction evidence="1">
        <text>L-aspartyl-tRNA(Asn) + L-glutamine + ATP + H2O = L-asparaginyl-tRNA(Asn) + L-glutamate + ADP + phosphate + 2 H(+)</text>
        <dbReference type="Rhea" id="RHEA:14513"/>
        <dbReference type="Rhea" id="RHEA-COMP:9674"/>
        <dbReference type="Rhea" id="RHEA-COMP:9677"/>
        <dbReference type="ChEBI" id="CHEBI:15377"/>
        <dbReference type="ChEBI" id="CHEBI:15378"/>
        <dbReference type="ChEBI" id="CHEBI:29985"/>
        <dbReference type="ChEBI" id="CHEBI:30616"/>
        <dbReference type="ChEBI" id="CHEBI:43474"/>
        <dbReference type="ChEBI" id="CHEBI:58359"/>
        <dbReference type="ChEBI" id="CHEBI:78515"/>
        <dbReference type="ChEBI" id="CHEBI:78516"/>
        <dbReference type="ChEBI" id="CHEBI:456216"/>
    </reaction>
</comment>
<comment type="catalytic activity">
    <reaction evidence="1">
        <text>L-glutamyl-tRNA(Gln) + L-glutamine + ATP + H2O = L-glutaminyl-tRNA(Gln) + L-glutamate + ADP + phosphate + H(+)</text>
        <dbReference type="Rhea" id="RHEA:17521"/>
        <dbReference type="Rhea" id="RHEA-COMP:9681"/>
        <dbReference type="Rhea" id="RHEA-COMP:9684"/>
        <dbReference type="ChEBI" id="CHEBI:15377"/>
        <dbReference type="ChEBI" id="CHEBI:15378"/>
        <dbReference type="ChEBI" id="CHEBI:29985"/>
        <dbReference type="ChEBI" id="CHEBI:30616"/>
        <dbReference type="ChEBI" id="CHEBI:43474"/>
        <dbReference type="ChEBI" id="CHEBI:58359"/>
        <dbReference type="ChEBI" id="CHEBI:78520"/>
        <dbReference type="ChEBI" id="CHEBI:78521"/>
        <dbReference type="ChEBI" id="CHEBI:456216"/>
    </reaction>
</comment>
<dbReference type="NCBIfam" id="TIGR00135">
    <property type="entry name" value="gatC"/>
    <property type="match status" value="1"/>
</dbReference>
<dbReference type="HAMAP" id="MF_00122">
    <property type="entry name" value="GatC"/>
    <property type="match status" value="1"/>
</dbReference>
<dbReference type="SUPFAM" id="SSF141000">
    <property type="entry name" value="Glu-tRNAGln amidotransferase C subunit"/>
    <property type="match status" value="1"/>
</dbReference>
<organism evidence="3 4">
    <name type="scientific">Tessaracoccus lubricantis</name>
    <dbReference type="NCBI Taxonomy" id="545543"/>
    <lineage>
        <taxon>Bacteria</taxon>
        <taxon>Bacillati</taxon>
        <taxon>Actinomycetota</taxon>
        <taxon>Actinomycetes</taxon>
        <taxon>Propionibacteriales</taxon>
        <taxon>Propionibacteriaceae</taxon>
        <taxon>Tessaracoccus</taxon>
    </lineage>
</organism>
<sequence>MGQAADCGAPHYRGSIDVGLTADDVARLGALARIQLSEQECAELAPELDVILESVRRVSEVAGPDVPTATHAIEMTNVFRDDVVVPGLTQDQALSGAPDREDGRFRVPQILSED</sequence>
<dbReference type="RefSeq" id="WP_345582005.1">
    <property type="nucleotide sequence ID" value="NZ_JBHTIX010000341.1"/>
</dbReference>
<comment type="similarity">
    <text evidence="1">Belongs to the GatC family.</text>
</comment>
<keyword evidence="1" id="KW-0547">Nucleotide-binding</keyword>
<proteinExistence type="inferred from homology"/>
<reference evidence="4" key="1">
    <citation type="journal article" date="2019" name="Int. J. Syst. Evol. Microbiol.">
        <title>The Global Catalogue of Microorganisms (GCM) 10K type strain sequencing project: providing services to taxonomists for standard genome sequencing and annotation.</title>
        <authorList>
            <consortium name="The Broad Institute Genomics Platform"/>
            <consortium name="The Broad Institute Genome Sequencing Center for Infectious Disease"/>
            <person name="Wu L."/>
            <person name="Ma J."/>
        </authorList>
    </citation>
    <scope>NUCLEOTIDE SEQUENCE [LARGE SCALE GENOMIC DNA]</scope>
    <source>
        <strain evidence="4">JCM 19125</strain>
    </source>
</reference>
<evidence type="ECO:0000256" key="1">
    <source>
        <dbReference type="HAMAP-Rule" id="MF_00122"/>
    </source>
</evidence>
<dbReference type="EC" id="6.3.5.-" evidence="1"/>
<comment type="caution">
    <text evidence="3">The sequence shown here is derived from an EMBL/GenBank/DDBJ whole genome shotgun (WGS) entry which is preliminary data.</text>
</comment>
<comment type="subunit">
    <text evidence="1">Heterotrimer of A, B and C subunits.</text>
</comment>
<protein>
    <recommendedName>
        <fullName evidence="1">Aspartyl/glutamyl-tRNA(Asn/Gln) amidotransferase subunit C</fullName>
        <shortName evidence="1">Asp/Glu-ADT subunit C</shortName>
        <ecNumber evidence="1">6.3.5.-</ecNumber>
    </recommendedName>
</protein>
<evidence type="ECO:0000313" key="4">
    <source>
        <dbReference type="Proteomes" id="UP001501521"/>
    </source>
</evidence>
<gene>
    <name evidence="1 3" type="primary">gatC</name>
    <name evidence="3" type="ORF">GCM10025789_17750</name>
</gene>
<dbReference type="Gene3D" id="1.10.20.60">
    <property type="entry name" value="Glu-tRNAGln amidotransferase C subunit, N-terminal domain"/>
    <property type="match status" value="1"/>
</dbReference>
<dbReference type="InterPro" id="IPR003837">
    <property type="entry name" value="GatC"/>
</dbReference>
<evidence type="ECO:0000256" key="2">
    <source>
        <dbReference type="SAM" id="MobiDB-lite"/>
    </source>
</evidence>
<dbReference type="Proteomes" id="UP001501521">
    <property type="component" value="Unassembled WGS sequence"/>
</dbReference>